<feature type="compositionally biased region" description="Basic and acidic residues" evidence="9">
    <location>
        <begin position="228"/>
        <end position="251"/>
    </location>
</feature>
<reference evidence="12" key="2">
    <citation type="journal article" date="2022" name="Microb. Genom.">
        <title>A chromosome-scale genome assembly of the tomato pathogen Cladosporium fulvum reveals a compartmentalized genome architecture and the presence of a dispensable chromosome.</title>
        <authorList>
            <person name="Zaccaron A.Z."/>
            <person name="Chen L.H."/>
            <person name="Samaras A."/>
            <person name="Stergiopoulos I."/>
        </authorList>
    </citation>
    <scope>NUCLEOTIDE SEQUENCE</scope>
    <source>
        <strain evidence="12">Race5_Kim</strain>
    </source>
</reference>
<keyword evidence="4" id="KW-0156">Chromatin regulator</keyword>
<feature type="region of interest" description="Disordered" evidence="9">
    <location>
        <begin position="1223"/>
        <end position="1264"/>
    </location>
</feature>
<organism evidence="12 13">
    <name type="scientific">Passalora fulva</name>
    <name type="common">Tomato leaf mold</name>
    <name type="synonym">Cladosporium fulvum</name>
    <dbReference type="NCBI Taxonomy" id="5499"/>
    <lineage>
        <taxon>Eukaryota</taxon>
        <taxon>Fungi</taxon>
        <taxon>Dikarya</taxon>
        <taxon>Ascomycota</taxon>
        <taxon>Pezizomycotina</taxon>
        <taxon>Dothideomycetes</taxon>
        <taxon>Dothideomycetidae</taxon>
        <taxon>Mycosphaerellales</taxon>
        <taxon>Mycosphaerellaceae</taxon>
        <taxon>Fulvia</taxon>
    </lineage>
</organism>
<dbReference type="PANTHER" id="PTHR46459:SF1">
    <property type="entry name" value="E1A-BINDING PROTEIN P400"/>
    <property type="match status" value="1"/>
</dbReference>
<feature type="compositionally biased region" description="Basic residues" evidence="9">
    <location>
        <begin position="980"/>
        <end position="990"/>
    </location>
</feature>
<feature type="compositionally biased region" description="Low complexity" evidence="9">
    <location>
        <begin position="1420"/>
        <end position="1430"/>
    </location>
</feature>
<feature type="compositionally biased region" description="Polar residues" evidence="9">
    <location>
        <begin position="1344"/>
        <end position="1378"/>
    </location>
</feature>
<dbReference type="GeneID" id="71992129"/>
<dbReference type="KEGG" id="ffu:CLAFUR5_12251"/>
<feature type="compositionally biased region" description="Polar residues" evidence="9">
    <location>
        <begin position="1401"/>
        <end position="1419"/>
    </location>
</feature>
<feature type="compositionally biased region" description="Basic and acidic residues" evidence="9">
    <location>
        <begin position="370"/>
        <end position="379"/>
    </location>
</feature>
<evidence type="ECO:0000256" key="4">
    <source>
        <dbReference type="ARBA" id="ARBA00022853"/>
    </source>
</evidence>
<evidence type="ECO:0000256" key="2">
    <source>
        <dbReference type="ARBA" id="ARBA00008913"/>
    </source>
</evidence>
<feature type="domain" description="Myb-like" evidence="10">
    <location>
        <begin position="869"/>
        <end position="929"/>
    </location>
</feature>
<dbReference type="PROSITE" id="PS50090">
    <property type="entry name" value="MYB_LIKE"/>
    <property type="match status" value="1"/>
</dbReference>
<dbReference type="InterPro" id="IPR009057">
    <property type="entry name" value="Homeodomain-like_sf"/>
</dbReference>
<proteinExistence type="inferred from homology"/>
<comment type="function">
    <text evidence="7">Component of the NuA4 histone acetyltransferase complex which is involved in transcriptional activation of selected genes principally by acetylation of nucleosomal histone H4 and H2A. The NuA4 complex is also involved in DNA repair.</text>
</comment>
<feature type="compositionally biased region" description="Low complexity" evidence="9">
    <location>
        <begin position="1223"/>
        <end position="1233"/>
    </location>
</feature>
<feature type="compositionally biased region" description="Low complexity" evidence="9">
    <location>
        <begin position="116"/>
        <end position="131"/>
    </location>
</feature>
<protein>
    <recommendedName>
        <fullName evidence="8">Vacuolar import and degradation protein 21</fullName>
    </recommendedName>
</protein>
<feature type="region of interest" description="Disordered" evidence="9">
    <location>
        <begin position="1344"/>
        <end position="1380"/>
    </location>
</feature>
<feature type="region of interest" description="Disordered" evidence="9">
    <location>
        <begin position="690"/>
        <end position="734"/>
    </location>
</feature>
<reference evidence="12" key="1">
    <citation type="submission" date="2021-12" db="EMBL/GenBank/DDBJ databases">
        <authorList>
            <person name="Zaccaron A."/>
            <person name="Stergiopoulos I."/>
        </authorList>
    </citation>
    <scope>NUCLEOTIDE SEQUENCE</scope>
    <source>
        <strain evidence="12">Race5_Kim</strain>
    </source>
</reference>
<feature type="compositionally biased region" description="Basic and acidic residues" evidence="9">
    <location>
        <begin position="342"/>
        <end position="362"/>
    </location>
</feature>
<dbReference type="InterPro" id="IPR014012">
    <property type="entry name" value="HSA_dom"/>
</dbReference>
<dbReference type="CDD" id="cd00167">
    <property type="entry name" value="SANT"/>
    <property type="match status" value="1"/>
</dbReference>
<evidence type="ECO:0000256" key="5">
    <source>
        <dbReference type="ARBA" id="ARBA00023204"/>
    </source>
</evidence>
<dbReference type="Gene3D" id="1.10.10.60">
    <property type="entry name" value="Homeodomain-like"/>
    <property type="match status" value="1"/>
</dbReference>
<evidence type="ECO:0000256" key="6">
    <source>
        <dbReference type="ARBA" id="ARBA00023242"/>
    </source>
</evidence>
<feature type="compositionally biased region" description="Basic and acidic residues" evidence="9">
    <location>
        <begin position="309"/>
        <end position="329"/>
    </location>
</feature>
<sequence>MSLVGDLLRRDVLLERKHELTGLASKHATELLALYRAFATVDKDVNIDTFLSKAIDLEHVSNEELAFLQQNDIANGQTFDIGQLVLLPPPPATTAPTQQDASIHAANPSSLPVKPTDQAQSSVSADASATAGFLDPNASLPDAATPNIHTAGQLGTEPPPGTSPSIALPAHASREASAVDERDIAPAKVAPPQLEEQANLSSSVQQLVNDEVPSKPAKVVHLPSEEVQEQKLREREADLEQRRQSETESRSSQRLAAPHNELASSPSSTVGPYSTSTPRPPQDSPDTSPESEGEQVEIPPPKDLQPSAEEQRAKEEHDRILEAQKEIARKQALGDVAETPDEQLRWEEREAAAREAEERAAREAVGGPEPDNKDGRESTEAEQAVAEIDADAKPSADSARDNQSGEPEVRTTAVQQSTAQDHGDTIAVARRKTSQPPLGPTQPAEAAIATAQTSSSTSASARRGGMTTRVSSGAMRQKSVSEILGHIQSPPPEQSASRRKEASSSVPVSPMSVRHPQENTFTPAMLRQLSQASLPHRTPVTSTSALEQLQTLKGASGDPERDYLESLFRIQAHEAQNSGTRTLGDLIKMVPKALSTEDHFTAIHERLDFRMLRRIYQLQNANKWSLRQMEKMKEPEQPVCHLDHMMQEMKWMRKDFKAERKMKRSVCAWLAQRCAEWVNADPEQRAQLQIKTKAKHAKKSEPDADVPDLEQGGDSAPEDDISPPTPRSTTPLPRTLVVAPELADAIEELQKSGKLPKALAALPKTGLLDRELKHQPEPVTSVSKFVSGKILPKAPAPPRKRSRYDYEDEAEIVGEEPASKRLRDADHLPAEDVECALFHPDNKAIRDRLHSNNVFRPPSEFIMPTISFYEYRSGSQWIWEDDQKLRKLAKEYSFNWSLIADEMALPTRYKSSAERRTPWECFERWVELESLPADMRKTVYFKTWFQRLEQSQQAAERRYQAQVAHIQQQAAQSGGPTHIPLRRRTTPTRVEKRRSTRYLWMVDGFRKLAKRREQAAWKQAENARAAAQRKSQTEAQPAQKMVKMTPQEFSKKRHERDMQILEAQKQHRQKMIEAQQRQIAAARAAAQGLAQPMPPGQQQRPPGPGQAPQQAQMPNGQPQPNGVQNAAQQQARMQMAPQRNGHLAPPQVNAQGIPQAQMQARGGMAPPPNMQQMTLGSAQGRNPQFVNQQQYPMQNGNMSSPGGSTMTTAQQLQQNQALLQAYHQQQANGAQAQNMNHTNSNPQLSASSPSMPPPPTPQSMPRQLSSGHVPQIIAIQNQIRAQNPGVSEENLKVMATQQMTKLSQSSQARQTAINAATGISTPSSNVVQPQYANSQLAYQRNGQIPTGQASNVNGTYANGGETAQTANISPPANGSSPSQQQLYAQNLQYQQRKLMQQQMQSHSPHNSHAQLNGSPSVNHASPSMAPASPSLQYSNMNPTSNPIAGMNNQRPPSRSNTPQMQRIGSSGSGVAVGNSVQSPGSQLQGSPRNMQASMAR</sequence>
<dbReference type="GO" id="GO:0005634">
    <property type="term" value="C:nucleus"/>
    <property type="evidence" value="ECO:0007669"/>
    <property type="project" value="UniProtKB-SubCell"/>
</dbReference>
<dbReference type="PANTHER" id="PTHR46459">
    <property type="entry name" value="E1A-BINDING PROTEIN P400-RELATED"/>
    <property type="match status" value="1"/>
</dbReference>
<dbReference type="Proteomes" id="UP000756132">
    <property type="component" value="Chromosome 10"/>
</dbReference>
<feature type="compositionally biased region" description="Polar residues" evidence="9">
    <location>
        <begin position="1477"/>
        <end position="1496"/>
    </location>
</feature>
<feature type="compositionally biased region" description="Polar residues" evidence="9">
    <location>
        <begin position="196"/>
        <end position="208"/>
    </location>
</feature>
<dbReference type="GO" id="GO:0035267">
    <property type="term" value="C:NuA4 histone acetyltransferase complex"/>
    <property type="evidence" value="ECO:0007669"/>
    <property type="project" value="UniProtKB-ARBA"/>
</dbReference>
<feature type="compositionally biased region" description="Low complexity" evidence="9">
    <location>
        <begin position="444"/>
        <end position="461"/>
    </location>
</feature>
<dbReference type="PROSITE" id="PS51204">
    <property type="entry name" value="HSA"/>
    <property type="match status" value="1"/>
</dbReference>
<dbReference type="InterPro" id="IPR001005">
    <property type="entry name" value="SANT/Myb"/>
</dbReference>
<feature type="compositionally biased region" description="Polar residues" evidence="9">
    <location>
        <begin position="1431"/>
        <end position="1463"/>
    </location>
</feature>
<evidence type="ECO:0000259" key="11">
    <source>
        <dbReference type="PROSITE" id="PS51204"/>
    </source>
</evidence>
<dbReference type="OMA" id="KQQHASH"/>
<dbReference type="Pfam" id="PF13921">
    <property type="entry name" value="Myb_DNA-bind_6"/>
    <property type="match status" value="1"/>
</dbReference>
<evidence type="ECO:0000313" key="12">
    <source>
        <dbReference type="EMBL" id="UJO22930.1"/>
    </source>
</evidence>
<evidence type="ECO:0000256" key="8">
    <source>
        <dbReference type="ARBA" id="ARBA00029670"/>
    </source>
</evidence>
<dbReference type="SUPFAM" id="SSF46689">
    <property type="entry name" value="Homeodomain-like"/>
    <property type="match status" value="1"/>
</dbReference>
<feature type="region of interest" description="Disordered" evidence="9">
    <location>
        <begin position="1020"/>
        <end position="1143"/>
    </location>
</feature>
<evidence type="ECO:0000256" key="7">
    <source>
        <dbReference type="ARBA" id="ARBA00025178"/>
    </source>
</evidence>
<feature type="compositionally biased region" description="Polar residues" evidence="9">
    <location>
        <begin position="262"/>
        <end position="277"/>
    </location>
</feature>
<feature type="compositionally biased region" description="Basic and acidic residues" evidence="9">
    <location>
        <begin position="172"/>
        <end position="185"/>
    </location>
</feature>
<feature type="region of interest" description="Disordered" evidence="9">
    <location>
        <begin position="969"/>
        <end position="990"/>
    </location>
</feature>
<evidence type="ECO:0000259" key="10">
    <source>
        <dbReference type="PROSITE" id="PS50090"/>
    </source>
</evidence>
<dbReference type="Pfam" id="PF07529">
    <property type="entry name" value="HSA"/>
    <property type="match status" value="1"/>
</dbReference>
<dbReference type="GO" id="GO:0003682">
    <property type="term" value="F:chromatin binding"/>
    <property type="evidence" value="ECO:0007669"/>
    <property type="project" value="TreeGrafter"/>
</dbReference>
<keyword evidence="5" id="KW-0234">DNA repair</keyword>
<dbReference type="OrthoDB" id="5364245at2759"/>
<feature type="region of interest" description="Disordered" evidence="9">
    <location>
        <begin position="1392"/>
        <end position="1496"/>
    </location>
</feature>
<feature type="compositionally biased region" description="Low complexity" evidence="9">
    <location>
        <begin position="1464"/>
        <end position="1476"/>
    </location>
</feature>
<feature type="compositionally biased region" description="Low complexity" evidence="9">
    <location>
        <begin position="503"/>
        <end position="513"/>
    </location>
</feature>
<dbReference type="SMART" id="SM00717">
    <property type="entry name" value="SANT"/>
    <property type="match status" value="1"/>
</dbReference>
<dbReference type="GO" id="GO:0006281">
    <property type="term" value="P:DNA repair"/>
    <property type="evidence" value="ECO:0007669"/>
    <property type="project" value="UniProtKB-KW"/>
</dbReference>
<dbReference type="RefSeq" id="XP_047767296.1">
    <property type="nucleotide sequence ID" value="XM_047911399.1"/>
</dbReference>
<feature type="region of interest" description="Disordered" evidence="9">
    <location>
        <begin position="89"/>
        <end position="516"/>
    </location>
</feature>
<feature type="domain" description="HSA" evidence="11">
    <location>
        <begin position="629"/>
        <end position="711"/>
    </location>
</feature>
<evidence type="ECO:0000256" key="9">
    <source>
        <dbReference type="SAM" id="MobiDB-lite"/>
    </source>
</evidence>
<dbReference type="EMBL" id="CP090172">
    <property type="protein sequence ID" value="UJO22930.1"/>
    <property type="molecule type" value="Genomic_DNA"/>
</dbReference>
<keyword evidence="13" id="KW-1185">Reference proteome</keyword>
<keyword evidence="3" id="KW-0227">DNA damage</keyword>
<gene>
    <name evidence="12" type="ORF">CLAFUR5_12251</name>
</gene>
<evidence type="ECO:0000313" key="13">
    <source>
        <dbReference type="Proteomes" id="UP000756132"/>
    </source>
</evidence>
<comment type="similarity">
    <text evidence="2">Belongs to the EAF1 family.</text>
</comment>
<feature type="compositionally biased region" description="Low complexity" evidence="9">
    <location>
        <begin position="1074"/>
        <end position="1140"/>
    </location>
</feature>
<keyword evidence="6" id="KW-0539">Nucleus</keyword>
<dbReference type="GO" id="GO:0006325">
    <property type="term" value="P:chromatin organization"/>
    <property type="evidence" value="ECO:0007669"/>
    <property type="project" value="UniProtKB-KW"/>
</dbReference>
<feature type="compositionally biased region" description="Basic and acidic residues" evidence="9">
    <location>
        <begin position="390"/>
        <end position="400"/>
    </location>
</feature>
<evidence type="ECO:0000256" key="3">
    <source>
        <dbReference type="ARBA" id="ARBA00022763"/>
    </source>
</evidence>
<accession>A0A9Q8UUJ0</accession>
<evidence type="ECO:0000256" key="1">
    <source>
        <dbReference type="ARBA" id="ARBA00004123"/>
    </source>
</evidence>
<name>A0A9Q8UUJ0_PASFU</name>
<comment type="subcellular location">
    <subcellularLocation>
        <location evidence="1">Nucleus</location>
    </subcellularLocation>
</comment>